<proteinExistence type="predicted"/>
<dbReference type="RefSeq" id="XP_060329324.1">
    <property type="nucleotide sequence ID" value="XM_060479341.1"/>
</dbReference>
<gene>
    <name evidence="2" type="ORF">EV420DRAFT_1691085</name>
</gene>
<evidence type="ECO:0000313" key="3">
    <source>
        <dbReference type="Proteomes" id="UP001175211"/>
    </source>
</evidence>
<accession>A0AA39N4E5</accession>
<feature type="region of interest" description="Disordered" evidence="1">
    <location>
        <begin position="102"/>
        <end position="121"/>
    </location>
</feature>
<evidence type="ECO:0000313" key="2">
    <source>
        <dbReference type="EMBL" id="KAK0457009.1"/>
    </source>
</evidence>
<dbReference type="AlphaFoldDB" id="A0AA39N4E5"/>
<comment type="caution">
    <text evidence="2">The sequence shown here is derived from an EMBL/GenBank/DDBJ whole genome shotgun (WGS) entry which is preliminary data.</text>
</comment>
<reference evidence="2" key="1">
    <citation type="submission" date="2023-06" db="EMBL/GenBank/DDBJ databases">
        <authorList>
            <consortium name="Lawrence Berkeley National Laboratory"/>
            <person name="Ahrendt S."/>
            <person name="Sahu N."/>
            <person name="Indic B."/>
            <person name="Wong-Bajracharya J."/>
            <person name="Merenyi Z."/>
            <person name="Ke H.-M."/>
            <person name="Monk M."/>
            <person name="Kocsube S."/>
            <person name="Drula E."/>
            <person name="Lipzen A."/>
            <person name="Balint B."/>
            <person name="Henrissat B."/>
            <person name="Andreopoulos B."/>
            <person name="Martin F.M."/>
            <person name="Harder C.B."/>
            <person name="Rigling D."/>
            <person name="Ford K.L."/>
            <person name="Foster G.D."/>
            <person name="Pangilinan J."/>
            <person name="Papanicolaou A."/>
            <person name="Barry K."/>
            <person name="LaButti K."/>
            <person name="Viragh M."/>
            <person name="Koriabine M."/>
            <person name="Yan M."/>
            <person name="Riley R."/>
            <person name="Champramary S."/>
            <person name="Plett K.L."/>
            <person name="Tsai I.J."/>
            <person name="Slot J."/>
            <person name="Sipos G."/>
            <person name="Plett J."/>
            <person name="Nagy L.G."/>
            <person name="Grigoriev I.V."/>
        </authorList>
    </citation>
    <scope>NUCLEOTIDE SEQUENCE</scope>
    <source>
        <strain evidence="2">CCBAS 213</strain>
    </source>
</reference>
<sequence length="245" mass="27005">MASRVYTKFTRDSSNILRTTLLLTLNNPRSDIVFDTPFSRLVGESFVHIALFTSSLCQSLGTVYGRLSTHGEDKSLHARRWLASTTMIVEYQIEMRVGMEESYPTPLSPSSSGNGVESTEKDVCNANPNPAVFFAPPPPTWHAYPSTVSPPELALVVLHARRHAGFLAIDGFLLLAQTPTHPRSEETRLPFWELASLLRLNMIDVIAGVAVGLSGSSSLSDEHMESYSVLDHSLFITRIQTLSIS</sequence>
<feature type="compositionally biased region" description="Polar residues" evidence="1">
    <location>
        <begin position="108"/>
        <end position="117"/>
    </location>
</feature>
<keyword evidence="3" id="KW-1185">Reference proteome</keyword>
<evidence type="ECO:0000256" key="1">
    <source>
        <dbReference type="SAM" id="MobiDB-lite"/>
    </source>
</evidence>
<protein>
    <submittedName>
        <fullName evidence="2">Uncharacterized protein</fullName>
    </submittedName>
</protein>
<dbReference type="Proteomes" id="UP001175211">
    <property type="component" value="Unassembled WGS sequence"/>
</dbReference>
<dbReference type="GeneID" id="85362889"/>
<name>A0AA39N4E5_ARMTA</name>
<dbReference type="EMBL" id="JAUEPS010000023">
    <property type="protein sequence ID" value="KAK0457009.1"/>
    <property type="molecule type" value="Genomic_DNA"/>
</dbReference>
<organism evidence="2 3">
    <name type="scientific">Armillaria tabescens</name>
    <name type="common">Ringless honey mushroom</name>
    <name type="synonym">Agaricus tabescens</name>
    <dbReference type="NCBI Taxonomy" id="1929756"/>
    <lineage>
        <taxon>Eukaryota</taxon>
        <taxon>Fungi</taxon>
        <taxon>Dikarya</taxon>
        <taxon>Basidiomycota</taxon>
        <taxon>Agaricomycotina</taxon>
        <taxon>Agaricomycetes</taxon>
        <taxon>Agaricomycetidae</taxon>
        <taxon>Agaricales</taxon>
        <taxon>Marasmiineae</taxon>
        <taxon>Physalacriaceae</taxon>
        <taxon>Desarmillaria</taxon>
    </lineage>
</organism>